<dbReference type="KEGG" id="lmd:METH_06890"/>
<dbReference type="Proteomes" id="UP000018780">
    <property type="component" value="Chromosome"/>
</dbReference>
<dbReference type="PATRIC" id="fig|999552.6.peg.1386"/>
<protein>
    <submittedName>
        <fullName evidence="1">Uncharacterized protein</fullName>
    </submittedName>
</protein>
<dbReference type="OrthoDB" id="8245269at2"/>
<organism evidence="1 2">
    <name type="scientific">Leisingera methylohalidivorans DSM 14336</name>
    <dbReference type="NCBI Taxonomy" id="999552"/>
    <lineage>
        <taxon>Bacteria</taxon>
        <taxon>Pseudomonadati</taxon>
        <taxon>Pseudomonadota</taxon>
        <taxon>Alphaproteobacteria</taxon>
        <taxon>Rhodobacterales</taxon>
        <taxon>Roseobacteraceae</taxon>
        <taxon>Leisingera</taxon>
    </lineage>
</organism>
<accession>V9W1A6</accession>
<sequence length="88" mass="10028">MDPPLPELSEYQSMIWRAFLEVGPAMPGSMDEVPLSWAEVDAFARNSPEITDAWEVQALVRMSQEYLSERRRGTEALTKAPMEREEAV</sequence>
<dbReference type="EMBL" id="CP006773">
    <property type="protein sequence ID" value="AHD02952.1"/>
    <property type="molecule type" value="Genomic_DNA"/>
</dbReference>
<proteinExistence type="predicted"/>
<dbReference type="AlphaFoldDB" id="V9W1A6"/>
<reference evidence="1 2" key="1">
    <citation type="submission" date="2013-09" db="EMBL/GenBank/DDBJ databases">
        <authorList>
            <consortium name="DOE Joint Genome Institute"/>
            <person name="Klenk H.-P."/>
            <person name="Huntemann M."/>
            <person name="Han J."/>
            <person name="Chen A."/>
            <person name="Kyrpides N."/>
            <person name="Mavromatis K."/>
            <person name="Markowitz V."/>
            <person name="Palaniappan K."/>
            <person name="Ivanova N."/>
            <person name="Schaumberg A."/>
            <person name="Pati A."/>
            <person name="Liolios K."/>
            <person name="Nordberg H.P."/>
            <person name="Cantor M.N."/>
            <person name="Hua S.X."/>
            <person name="Woyke T."/>
        </authorList>
    </citation>
    <scope>NUCLEOTIDE SEQUENCE [LARGE SCALE GENOMIC DNA]</scope>
    <source>
        <strain evidence="1 2">DSM 14336</strain>
    </source>
</reference>
<dbReference type="RefSeq" id="WP_024089655.1">
    <property type="nucleotide sequence ID" value="NC_023135.1"/>
</dbReference>
<name>V9W1A6_9RHOB</name>
<gene>
    <name evidence="1" type="ORF">METH_06890</name>
</gene>
<evidence type="ECO:0000313" key="2">
    <source>
        <dbReference type="Proteomes" id="UP000018780"/>
    </source>
</evidence>
<evidence type="ECO:0000313" key="1">
    <source>
        <dbReference type="EMBL" id="AHD02952.1"/>
    </source>
</evidence>
<keyword evidence="2" id="KW-1185">Reference proteome</keyword>
<dbReference type="HOGENOM" id="CLU_2571759_0_0_5"/>